<evidence type="ECO:0000313" key="2">
    <source>
        <dbReference type="Proteomes" id="UP001195914"/>
    </source>
</evidence>
<reference evidence="1" key="2">
    <citation type="submission" date="2021-05" db="EMBL/GenBank/DDBJ databases">
        <authorList>
            <person name="Pain A."/>
        </authorList>
    </citation>
    <scope>NUCLEOTIDE SEQUENCE</scope>
    <source>
        <strain evidence="1">1802A</strain>
    </source>
</reference>
<dbReference type="InterPro" id="IPR029063">
    <property type="entry name" value="SAM-dependent_MTases_sf"/>
</dbReference>
<dbReference type="EMBL" id="JAHBMH010000003">
    <property type="protein sequence ID" value="KAK1940349.1"/>
    <property type="molecule type" value="Genomic_DNA"/>
</dbReference>
<name>A0AAD9GKJ0_BABDI</name>
<evidence type="ECO:0008006" key="3">
    <source>
        <dbReference type="Google" id="ProtNLM"/>
    </source>
</evidence>
<dbReference type="Gene3D" id="3.40.50.150">
    <property type="entry name" value="Vaccinia Virus protein VP39"/>
    <property type="match status" value="1"/>
</dbReference>
<organism evidence="1 2">
    <name type="scientific">Babesia divergens</name>
    <dbReference type="NCBI Taxonomy" id="32595"/>
    <lineage>
        <taxon>Eukaryota</taxon>
        <taxon>Sar</taxon>
        <taxon>Alveolata</taxon>
        <taxon>Apicomplexa</taxon>
        <taxon>Aconoidasida</taxon>
        <taxon>Piroplasmida</taxon>
        <taxon>Babesiidae</taxon>
        <taxon>Babesia</taxon>
    </lineage>
</organism>
<protein>
    <recommendedName>
        <fullName evidence="3">Methyltransferase</fullName>
    </recommendedName>
</protein>
<dbReference type="AlphaFoldDB" id="A0AAD9GKJ0"/>
<proteinExistence type="predicted"/>
<dbReference type="Proteomes" id="UP001195914">
    <property type="component" value="Unassembled WGS sequence"/>
</dbReference>
<accession>A0AAD9GKJ0</accession>
<sequence length="396" mass="44887">MEKRLSFELSRLRDHSSAYKLDLATSRVIKLSSDGSTTCNRQTYDDILHPMTDELTFRAIELPSEKRTANVKACHYEGGFTIWESTWFLLSFLHQELRMKEGDLAIDLGMYILSEGTHAIAGCGNGICGIHALRNGYEVLFQDLNWEVLEESVVPNYLVNIVLRQIEADTEHAIIRNDGTERQDKHLMGDTFQQGNGECTYSNESCPKGHNADAGDVEVILNTSKCDTYCHATIIGTRGTGISSNSLKIPESTERKPILNDQRRCKYELLSCMWDNMPSYAETFLAKFRNACSLIVASECLYRTENYPAIANILLQYLMENDGRAYIATKRLYFGMDGGSFEFMTYINSKHSYSKHKLQATIHKTQMLPCSSNVIDILEVRKYNTDITEIYESGAN</sequence>
<gene>
    <name evidence="1" type="ORF">X943_003001</name>
</gene>
<reference evidence="1" key="1">
    <citation type="journal article" date="2014" name="Nucleic Acids Res.">
        <title>The evolutionary dynamics of variant antigen genes in Babesia reveal a history of genomic innovation underlying host-parasite interaction.</title>
        <authorList>
            <person name="Jackson A.P."/>
            <person name="Otto T.D."/>
            <person name="Darby A."/>
            <person name="Ramaprasad A."/>
            <person name="Xia D."/>
            <person name="Echaide I.E."/>
            <person name="Farber M."/>
            <person name="Gahlot S."/>
            <person name="Gamble J."/>
            <person name="Gupta D."/>
            <person name="Gupta Y."/>
            <person name="Jackson L."/>
            <person name="Malandrin L."/>
            <person name="Malas T.B."/>
            <person name="Moussa E."/>
            <person name="Nair M."/>
            <person name="Reid A.J."/>
            <person name="Sanders M."/>
            <person name="Sharma J."/>
            <person name="Tracey A."/>
            <person name="Quail M.A."/>
            <person name="Weir W."/>
            <person name="Wastling J.M."/>
            <person name="Hall N."/>
            <person name="Willadsen P."/>
            <person name="Lingelbach K."/>
            <person name="Shiels B."/>
            <person name="Tait A."/>
            <person name="Berriman M."/>
            <person name="Allred D.R."/>
            <person name="Pain A."/>
        </authorList>
    </citation>
    <scope>NUCLEOTIDE SEQUENCE</scope>
    <source>
        <strain evidence="1">1802A</strain>
    </source>
</reference>
<comment type="caution">
    <text evidence="1">The sequence shown here is derived from an EMBL/GenBank/DDBJ whole genome shotgun (WGS) entry which is preliminary data.</text>
</comment>
<keyword evidence="2" id="KW-1185">Reference proteome</keyword>
<evidence type="ECO:0000313" key="1">
    <source>
        <dbReference type="EMBL" id="KAK1940349.1"/>
    </source>
</evidence>